<evidence type="ECO:0000256" key="1">
    <source>
        <dbReference type="SAM" id="MobiDB-lite"/>
    </source>
</evidence>
<proteinExistence type="predicted"/>
<name>A0A428Z6K8_KIBAR</name>
<dbReference type="InterPro" id="IPR058852">
    <property type="entry name" value="HTH_77"/>
</dbReference>
<protein>
    <submittedName>
        <fullName evidence="3">LuxR family transcriptional regulator</fullName>
    </submittedName>
</protein>
<dbReference type="PANTHER" id="PTHR47691:SF3">
    <property type="entry name" value="HTH-TYPE TRANSCRIPTIONAL REGULATOR RV0890C-RELATED"/>
    <property type="match status" value="1"/>
</dbReference>
<comment type="caution">
    <text evidence="3">The sequence shown here is derived from an EMBL/GenBank/DDBJ whole genome shotgun (WGS) entry which is preliminary data.</text>
</comment>
<dbReference type="PANTHER" id="PTHR47691">
    <property type="entry name" value="REGULATOR-RELATED"/>
    <property type="match status" value="1"/>
</dbReference>
<dbReference type="InterPro" id="IPR011990">
    <property type="entry name" value="TPR-like_helical_dom_sf"/>
</dbReference>
<dbReference type="SUPFAM" id="SSF52540">
    <property type="entry name" value="P-loop containing nucleoside triphosphate hydrolases"/>
    <property type="match status" value="1"/>
</dbReference>
<evidence type="ECO:0000313" key="4">
    <source>
        <dbReference type="Proteomes" id="UP000287547"/>
    </source>
</evidence>
<dbReference type="Gene3D" id="3.40.50.300">
    <property type="entry name" value="P-loop containing nucleotide triphosphate hydrolases"/>
    <property type="match status" value="1"/>
</dbReference>
<dbReference type="InterPro" id="IPR027417">
    <property type="entry name" value="P-loop_NTPase"/>
</dbReference>
<organism evidence="3 4">
    <name type="scientific">Kibdelosporangium aridum</name>
    <dbReference type="NCBI Taxonomy" id="2030"/>
    <lineage>
        <taxon>Bacteria</taxon>
        <taxon>Bacillati</taxon>
        <taxon>Actinomycetota</taxon>
        <taxon>Actinomycetes</taxon>
        <taxon>Pseudonocardiales</taxon>
        <taxon>Pseudonocardiaceae</taxon>
        <taxon>Kibdelosporangium</taxon>
    </lineage>
</organism>
<dbReference type="PRINTS" id="PR00364">
    <property type="entry name" value="DISEASERSIST"/>
</dbReference>
<reference evidence="3 4" key="1">
    <citation type="submission" date="2018-05" db="EMBL/GenBank/DDBJ databases">
        <title>Evolution of GPA BGCs.</title>
        <authorList>
            <person name="Waglechner N."/>
            <person name="Wright G.D."/>
        </authorList>
    </citation>
    <scope>NUCLEOTIDE SEQUENCE [LARGE SCALE GENOMIC DNA]</scope>
    <source>
        <strain evidence="3 4">A82846</strain>
    </source>
</reference>
<accession>A0A428Z6K8</accession>
<evidence type="ECO:0000313" key="3">
    <source>
        <dbReference type="EMBL" id="RSM82844.1"/>
    </source>
</evidence>
<sequence>MTAGGRSGRPVDNLPGEMTSFVGRRRETAQAVRLLRRARLVTLTGVAGVGKTRLALWLAAQVREAFPDGVWLVELAALIDDTLLPQTVADVLGIQDRLHVATVDTLADHLADTQLLLVLDNCEHLLDSCAMLTSQLLAAVPGVRILATSRQALGVAGEHLFEVPPLPVPDPGQPMTPRAVARHGAVRLFAERAAVARPGFTVDASNRATVVRVCQRLDGIPLAIELAALRVRALPVGEILTGLDDYLEFLATGSRIAVPRVQTLRAAIDWSFALCSHDEQRLWARASVLADGFDLDAAEAVCSGQDIARDDVVDLVAGLVDKSILTRTSHDTPARYRMLEVIRQYGQEQLIASGHLTAVRARHRDHYRQLATRGEQAWLGPNEQAWFTRLRREHPNLRAALEFCLTEPGQARAGLEITTALFHYWVRSCTHTEGRYWLDQALELAPEPSPHRAKALWTSGHIALMQADTTTALSQLEQARALAHRLGDELALAHITLDFGVAAFIQNDHQHAVTLLEDALAHHQTLDNPAGVWLALVYLALTAAALGDPDRAADFGEECLALCDSRGASPSRIYPLWVLSFARWLSGDRQQAARLIRKGLPAARQFDDRWALAHHLETLAWIAGADGRHARATRLLGAAHTIWRSTGTPQSGPRYLAFSHDRCEQQVRDALGDEQFTTAFQHGTRLTPDQAIDYALETSEPTTAAQPAPPSHDRWPP</sequence>
<feature type="domain" description="Winged helix-turn-helix" evidence="2">
    <location>
        <begin position="278"/>
        <end position="350"/>
    </location>
</feature>
<gene>
    <name evidence="3" type="ORF">DMH04_24915</name>
</gene>
<dbReference type="SUPFAM" id="SSF48452">
    <property type="entry name" value="TPR-like"/>
    <property type="match status" value="1"/>
</dbReference>
<dbReference type="Pfam" id="PF25872">
    <property type="entry name" value="HTH_77"/>
    <property type="match status" value="1"/>
</dbReference>
<dbReference type="Gene3D" id="1.25.40.10">
    <property type="entry name" value="Tetratricopeptide repeat domain"/>
    <property type="match status" value="1"/>
</dbReference>
<dbReference type="EMBL" id="QHKI01000021">
    <property type="protein sequence ID" value="RSM82844.1"/>
    <property type="molecule type" value="Genomic_DNA"/>
</dbReference>
<dbReference type="AlphaFoldDB" id="A0A428Z6K8"/>
<feature type="region of interest" description="Disordered" evidence="1">
    <location>
        <begin position="697"/>
        <end position="717"/>
    </location>
</feature>
<evidence type="ECO:0000259" key="2">
    <source>
        <dbReference type="Pfam" id="PF25872"/>
    </source>
</evidence>
<dbReference type="Proteomes" id="UP000287547">
    <property type="component" value="Unassembled WGS sequence"/>
</dbReference>